<evidence type="ECO:0008006" key="4">
    <source>
        <dbReference type="Google" id="ProtNLM"/>
    </source>
</evidence>
<reference evidence="3" key="1">
    <citation type="submission" date="2016-10" db="EMBL/GenBank/DDBJ databases">
        <authorList>
            <person name="Varghese N."/>
            <person name="Submissions S."/>
        </authorList>
    </citation>
    <scope>NUCLEOTIDE SEQUENCE [LARGE SCALE GENOMIC DNA]</scope>
    <source>
        <strain evidence="3">CGMCC 1.7062</strain>
    </source>
</reference>
<gene>
    <name evidence="2" type="ORF">SAMN04488244_102224</name>
</gene>
<dbReference type="Proteomes" id="UP000236721">
    <property type="component" value="Unassembled WGS sequence"/>
</dbReference>
<evidence type="ECO:0000313" key="3">
    <source>
        <dbReference type="Proteomes" id="UP000236721"/>
    </source>
</evidence>
<dbReference type="AlphaFoldDB" id="A0A1H5TE69"/>
<protein>
    <recommendedName>
        <fullName evidence="4">DUF1496 domain-containing protein</fullName>
    </recommendedName>
</protein>
<dbReference type="EMBL" id="FNVG01000002">
    <property type="protein sequence ID" value="SEF61064.1"/>
    <property type="molecule type" value="Genomic_DNA"/>
</dbReference>
<dbReference type="OrthoDB" id="5877416at2"/>
<dbReference type="RefSeq" id="WP_146060844.1">
    <property type="nucleotide sequence ID" value="NZ_FNVG01000002.1"/>
</dbReference>
<feature type="signal peptide" evidence="1">
    <location>
        <begin position="1"/>
        <end position="23"/>
    </location>
</feature>
<accession>A0A1H5TE69</accession>
<keyword evidence="3" id="KW-1185">Reference proteome</keyword>
<proteinExistence type="predicted"/>
<feature type="chain" id="PRO_5009284931" description="DUF1496 domain-containing protein" evidence="1">
    <location>
        <begin position="24"/>
        <end position="97"/>
    </location>
</feature>
<evidence type="ECO:0000256" key="1">
    <source>
        <dbReference type="SAM" id="SignalP"/>
    </source>
</evidence>
<keyword evidence="1" id="KW-0732">Signal</keyword>
<sequence length="97" mass="10592">MMKQRTQLAALSLLLSVSAVSFASDIDHNHGDFVGEKEVAVSQYTSDKVKTCLYKGSTEEPIELKWGKTLTCPDSITMNATVIHEGDGLNTSGFKRL</sequence>
<organism evidence="2 3">
    <name type="scientific">Vibrio hangzhouensis</name>
    <dbReference type="NCBI Taxonomy" id="462991"/>
    <lineage>
        <taxon>Bacteria</taxon>
        <taxon>Pseudomonadati</taxon>
        <taxon>Pseudomonadota</taxon>
        <taxon>Gammaproteobacteria</taxon>
        <taxon>Vibrionales</taxon>
        <taxon>Vibrionaceae</taxon>
        <taxon>Vibrio</taxon>
    </lineage>
</organism>
<evidence type="ECO:0000313" key="2">
    <source>
        <dbReference type="EMBL" id="SEF61064.1"/>
    </source>
</evidence>
<name>A0A1H5TE69_9VIBR</name>